<gene>
    <name evidence="14 18" type="primary">rnhB</name>
    <name evidence="18" type="ORF">OUO13_02820</name>
</gene>
<comment type="subcellular location">
    <subcellularLocation>
        <location evidence="4 14">Cytoplasm</location>
    </subcellularLocation>
</comment>
<dbReference type="EMBL" id="JAPNOA010000012">
    <property type="protein sequence ID" value="MCY0964106.1"/>
    <property type="molecule type" value="Genomic_DNA"/>
</dbReference>
<keyword evidence="12 14" id="KW-0378">Hydrolase</keyword>
<dbReference type="GO" id="GO:0004523">
    <property type="term" value="F:RNA-DNA hybrid ribonuclease activity"/>
    <property type="evidence" value="ECO:0007669"/>
    <property type="project" value="UniProtKB-UniRule"/>
</dbReference>
<evidence type="ECO:0000256" key="13">
    <source>
        <dbReference type="ARBA" id="ARBA00023211"/>
    </source>
</evidence>
<dbReference type="NCBIfam" id="NF000595">
    <property type="entry name" value="PRK00015.1-3"/>
    <property type="match status" value="1"/>
</dbReference>
<dbReference type="InterPro" id="IPR012337">
    <property type="entry name" value="RNaseH-like_sf"/>
</dbReference>
<evidence type="ECO:0000256" key="6">
    <source>
        <dbReference type="ARBA" id="ARBA00012180"/>
    </source>
</evidence>
<name>A0A9X3EBF5_9GAMM</name>
<dbReference type="EC" id="3.1.26.4" evidence="6 14"/>
<dbReference type="NCBIfam" id="NF000594">
    <property type="entry name" value="PRK00015.1-1"/>
    <property type="match status" value="1"/>
</dbReference>
<comment type="catalytic activity">
    <reaction evidence="1 14 15 16">
        <text>Endonucleolytic cleavage to 5'-phosphomonoester.</text>
        <dbReference type="EC" id="3.1.26.4"/>
    </reaction>
</comment>
<dbReference type="NCBIfam" id="NF000596">
    <property type="entry name" value="PRK00015.1-4"/>
    <property type="match status" value="1"/>
</dbReference>
<evidence type="ECO:0000256" key="3">
    <source>
        <dbReference type="ARBA" id="ARBA00004065"/>
    </source>
</evidence>
<dbReference type="Pfam" id="PF01351">
    <property type="entry name" value="RNase_HII"/>
    <property type="match status" value="1"/>
</dbReference>
<keyword evidence="11 14" id="KW-0255">Endonuclease</keyword>
<evidence type="ECO:0000256" key="8">
    <source>
        <dbReference type="ARBA" id="ARBA00022490"/>
    </source>
</evidence>
<dbReference type="HAMAP" id="MF_00052_B">
    <property type="entry name" value="RNase_HII_B"/>
    <property type="match status" value="1"/>
</dbReference>
<evidence type="ECO:0000256" key="14">
    <source>
        <dbReference type="HAMAP-Rule" id="MF_00052"/>
    </source>
</evidence>
<dbReference type="GO" id="GO:0005737">
    <property type="term" value="C:cytoplasm"/>
    <property type="evidence" value="ECO:0007669"/>
    <property type="project" value="UniProtKB-SubCell"/>
</dbReference>
<evidence type="ECO:0000256" key="7">
    <source>
        <dbReference type="ARBA" id="ARBA00019179"/>
    </source>
</evidence>
<protein>
    <recommendedName>
        <fullName evidence="7 14">Ribonuclease HII</fullName>
        <shortName evidence="14">RNase HII</shortName>
        <ecNumber evidence="6 14">3.1.26.4</ecNumber>
    </recommendedName>
</protein>
<feature type="binding site" evidence="14 15">
    <location>
        <position position="20"/>
    </location>
    <ligand>
        <name>a divalent metal cation</name>
        <dbReference type="ChEBI" id="CHEBI:60240"/>
    </ligand>
</feature>
<dbReference type="PANTHER" id="PTHR10954">
    <property type="entry name" value="RIBONUCLEASE H2 SUBUNIT A"/>
    <property type="match status" value="1"/>
</dbReference>
<dbReference type="InterPro" id="IPR024567">
    <property type="entry name" value="RNase_HII/HIII_dom"/>
</dbReference>
<dbReference type="GO" id="GO:0030145">
    <property type="term" value="F:manganese ion binding"/>
    <property type="evidence" value="ECO:0007669"/>
    <property type="project" value="UniProtKB-UniRule"/>
</dbReference>
<comment type="function">
    <text evidence="3 14 16">Endonuclease that specifically degrades the RNA of RNA-DNA hybrids.</text>
</comment>
<dbReference type="FunFam" id="3.30.420.10:FF:000006">
    <property type="entry name" value="Ribonuclease HII"/>
    <property type="match status" value="1"/>
</dbReference>
<dbReference type="PANTHER" id="PTHR10954:SF18">
    <property type="entry name" value="RIBONUCLEASE HII"/>
    <property type="match status" value="1"/>
</dbReference>
<reference evidence="18" key="1">
    <citation type="submission" date="2022-11" db="EMBL/GenBank/DDBJ databases">
        <title>Parathalassolutuus dongxingensis gen. nov., sp. nov., a novel member of family Oceanospirillaceae isolated from a coastal shrimp pond in Guangxi, China.</title>
        <authorList>
            <person name="Chen H."/>
        </authorList>
    </citation>
    <scope>NUCLEOTIDE SEQUENCE</scope>
    <source>
        <strain evidence="18">G-43</strain>
    </source>
</reference>
<dbReference type="GO" id="GO:0006298">
    <property type="term" value="P:mismatch repair"/>
    <property type="evidence" value="ECO:0007669"/>
    <property type="project" value="TreeGrafter"/>
</dbReference>
<keyword evidence="19" id="KW-1185">Reference proteome</keyword>
<accession>A0A9X3EBF5</accession>
<dbReference type="Proteomes" id="UP001150830">
    <property type="component" value="Unassembled WGS sequence"/>
</dbReference>
<proteinExistence type="inferred from homology"/>
<evidence type="ECO:0000256" key="4">
    <source>
        <dbReference type="ARBA" id="ARBA00004496"/>
    </source>
</evidence>
<comment type="cofactor">
    <cofactor evidence="2">
        <name>Mg(2+)</name>
        <dbReference type="ChEBI" id="CHEBI:18420"/>
    </cofactor>
</comment>
<evidence type="ECO:0000256" key="16">
    <source>
        <dbReference type="RuleBase" id="RU003515"/>
    </source>
</evidence>
<dbReference type="RefSeq" id="WP_283172325.1">
    <property type="nucleotide sequence ID" value="NZ_JAPNOA010000012.1"/>
</dbReference>
<comment type="caution">
    <text evidence="18">The sequence shown here is derived from an EMBL/GenBank/DDBJ whole genome shotgun (WGS) entry which is preliminary data.</text>
</comment>
<feature type="domain" description="RNase H type-2" evidence="17">
    <location>
        <begin position="13"/>
        <end position="200"/>
    </location>
</feature>
<dbReference type="InterPro" id="IPR001352">
    <property type="entry name" value="RNase_HII/HIII"/>
</dbReference>
<dbReference type="GO" id="GO:0003723">
    <property type="term" value="F:RNA binding"/>
    <property type="evidence" value="ECO:0007669"/>
    <property type="project" value="UniProtKB-UniRule"/>
</dbReference>
<evidence type="ECO:0000313" key="18">
    <source>
        <dbReference type="EMBL" id="MCY0964106.1"/>
    </source>
</evidence>
<evidence type="ECO:0000313" key="19">
    <source>
        <dbReference type="Proteomes" id="UP001150830"/>
    </source>
</evidence>
<dbReference type="InterPro" id="IPR022898">
    <property type="entry name" value="RNase_HII"/>
</dbReference>
<dbReference type="CDD" id="cd07182">
    <property type="entry name" value="RNase_HII_bacteria_HII_like"/>
    <property type="match status" value="1"/>
</dbReference>
<dbReference type="InterPro" id="IPR036397">
    <property type="entry name" value="RNaseH_sf"/>
</dbReference>
<feature type="binding site" evidence="14 15">
    <location>
        <position position="111"/>
    </location>
    <ligand>
        <name>a divalent metal cation</name>
        <dbReference type="ChEBI" id="CHEBI:60240"/>
    </ligand>
</feature>
<feature type="binding site" evidence="14 15">
    <location>
        <position position="19"/>
    </location>
    <ligand>
        <name>a divalent metal cation</name>
        <dbReference type="ChEBI" id="CHEBI:60240"/>
    </ligand>
</feature>
<dbReference type="AlphaFoldDB" id="A0A9X3EBF5"/>
<comment type="cofactor">
    <cofactor evidence="14 15">
        <name>Mn(2+)</name>
        <dbReference type="ChEBI" id="CHEBI:29035"/>
    </cofactor>
    <cofactor evidence="14 15">
        <name>Mg(2+)</name>
        <dbReference type="ChEBI" id="CHEBI:18420"/>
    </cofactor>
    <text evidence="14 15">Manganese or magnesium. Binds 1 divalent metal ion per monomer in the absence of substrate. May bind a second metal ion after substrate binding.</text>
</comment>
<dbReference type="GO" id="GO:0032299">
    <property type="term" value="C:ribonuclease H2 complex"/>
    <property type="evidence" value="ECO:0007669"/>
    <property type="project" value="TreeGrafter"/>
</dbReference>
<comment type="similarity">
    <text evidence="5 14 16">Belongs to the RNase HII family.</text>
</comment>
<sequence length="200" mass="21597">MTEIEAALIAQGVLYCGVDEAGAGPLCGDVVAAAVILDPSRPIDGLDDSKKLTEKKREKLFELIQERALAFAVARATVEEIDRINILKARMLAMTRAVNALAIEPHHVLVDGNRLPELQMPATAIVKGDSLVQSIAAASVLAKVTRDREMLEMDKRYPGYGFAAHKGYGTAVHLEALKALGPCEIHRRSYAPVKALLTES</sequence>
<evidence type="ECO:0000259" key="17">
    <source>
        <dbReference type="PROSITE" id="PS51975"/>
    </source>
</evidence>
<evidence type="ECO:0000256" key="9">
    <source>
        <dbReference type="ARBA" id="ARBA00022722"/>
    </source>
</evidence>
<evidence type="ECO:0000256" key="5">
    <source>
        <dbReference type="ARBA" id="ARBA00007383"/>
    </source>
</evidence>
<evidence type="ECO:0000256" key="1">
    <source>
        <dbReference type="ARBA" id="ARBA00000077"/>
    </source>
</evidence>
<evidence type="ECO:0000256" key="2">
    <source>
        <dbReference type="ARBA" id="ARBA00001946"/>
    </source>
</evidence>
<evidence type="ECO:0000256" key="15">
    <source>
        <dbReference type="PROSITE-ProRule" id="PRU01319"/>
    </source>
</evidence>
<dbReference type="Gene3D" id="3.30.420.10">
    <property type="entry name" value="Ribonuclease H-like superfamily/Ribonuclease H"/>
    <property type="match status" value="1"/>
</dbReference>
<evidence type="ECO:0000256" key="11">
    <source>
        <dbReference type="ARBA" id="ARBA00022759"/>
    </source>
</evidence>
<keyword evidence="10 14" id="KW-0479">Metal-binding</keyword>
<dbReference type="PROSITE" id="PS51975">
    <property type="entry name" value="RNASE_H_2"/>
    <property type="match status" value="1"/>
</dbReference>
<dbReference type="SUPFAM" id="SSF53098">
    <property type="entry name" value="Ribonuclease H-like"/>
    <property type="match status" value="1"/>
</dbReference>
<evidence type="ECO:0000256" key="10">
    <source>
        <dbReference type="ARBA" id="ARBA00022723"/>
    </source>
</evidence>
<keyword evidence="13 14" id="KW-0464">Manganese</keyword>
<keyword evidence="8 14" id="KW-0963">Cytoplasm</keyword>
<dbReference type="GO" id="GO:0043137">
    <property type="term" value="P:DNA replication, removal of RNA primer"/>
    <property type="evidence" value="ECO:0007669"/>
    <property type="project" value="TreeGrafter"/>
</dbReference>
<keyword evidence="9 14" id="KW-0540">Nuclease</keyword>
<organism evidence="18 19">
    <name type="scientific">Parathalassolituus penaei</name>
    <dbReference type="NCBI Taxonomy" id="2997323"/>
    <lineage>
        <taxon>Bacteria</taxon>
        <taxon>Pseudomonadati</taxon>
        <taxon>Pseudomonadota</taxon>
        <taxon>Gammaproteobacteria</taxon>
        <taxon>Oceanospirillales</taxon>
        <taxon>Oceanospirillaceae</taxon>
        <taxon>Parathalassolituus</taxon>
    </lineage>
</organism>
<evidence type="ECO:0000256" key="12">
    <source>
        <dbReference type="ARBA" id="ARBA00022801"/>
    </source>
</evidence>